<keyword evidence="5" id="KW-0472">Membrane</keyword>
<keyword evidence="3" id="KW-0687">Ribonucleoprotein</keyword>
<accession>A0A1D3TD47</accession>
<feature type="transmembrane region" description="Helical" evidence="5">
    <location>
        <begin position="6"/>
        <end position="24"/>
    </location>
</feature>
<evidence type="ECO:0000256" key="3">
    <source>
        <dbReference type="ARBA" id="ARBA00023274"/>
    </source>
</evidence>
<dbReference type="Gene3D" id="3.30.230.10">
    <property type="match status" value="1"/>
</dbReference>
<dbReference type="OMA" id="FRFDIYN"/>
<evidence type="ECO:0000256" key="4">
    <source>
        <dbReference type="SAM" id="MobiDB-lite"/>
    </source>
</evidence>
<feature type="compositionally biased region" description="Basic residues" evidence="4">
    <location>
        <begin position="165"/>
        <end position="178"/>
    </location>
</feature>
<proteinExistence type="inferred from homology"/>
<feature type="region of interest" description="Disordered" evidence="4">
    <location>
        <begin position="146"/>
        <end position="185"/>
    </location>
</feature>
<keyword evidence="5" id="KW-1133">Transmembrane helix</keyword>
<comment type="similarity">
    <text evidence="1">Belongs to the universal ribosomal protein uS9 family.</text>
</comment>
<sequence>MFLRHVNKIITTFIFICILFYHIYSKRIVKAECKGVSNLKCFNNGSNTAKIAYLNELRTRNTLKKRKEGNRRYRLFRRRIGKKFEIGKLFFLTSGSSLNKHINYKHEKEKFSLFKKKKDKDGALSNVKKKAKKVFTEEEIEELRKKAKEKLQPKNIEEDVTTTKGGKKQKKKMMKEKKKKSEQTKDIDLKDEKAKNDDVTDYIKSKEDFDKIVDLTKDLINEKEVEYIQKISSCDEELLKYDKRQKHIKLNYEDTIFDEGNYMENYVNNISKFRFDIYNIHNKNEFDRITKYLNYQYIQEIQVDVPSDKSYNIELKKYFYQVVCDLVNKNKERFEGYLGRKPGEDQNEAIQRREDEDEDEYDDENDDRDDDDKVMDDDDKVMGDDERNDSEQEEERGKTIFPSIHKGKINYNKEEGIKSQTLSNFINENEKQNKKKISVMDKIENMASIIKPTDQDIMNKYMSSDLYNLLCDIKEEYEYMFDNGGIAKFAFDQNRKTHKEKLIFSGKKKRAVAMVFLQKGNNNLIINNRDGYQYLQYQIFNLNKIFSPLLHLCMHRYFNVVAKVEGGGLSGQSVAIFHALVKYITYNFSLKIKPYFRSFKFMTVDSRKVERKKYGLKKARKKKQYSKR</sequence>
<evidence type="ECO:0000313" key="6">
    <source>
        <dbReference type="EMBL" id="SCP02803.1"/>
    </source>
</evidence>
<dbReference type="RefSeq" id="XP_028863835.1">
    <property type="nucleotide sequence ID" value="XM_029007446.1"/>
</dbReference>
<dbReference type="InterPro" id="IPR014721">
    <property type="entry name" value="Ribsml_uS5_D2-typ_fold_subgr"/>
</dbReference>
<keyword evidence="7" id="KW-1185">Reference proteome</keyword>
<keyword evidence="5" id="KW-0812">Transmembrane</keyword>
<evidence type="ECO:0000256" key="2">
    <source>
        <dbReference type="ARBA" id="ARBA00022980"/>
    </source>
</evidence>
<dbReference type="OrthoDB" id="10254627at2759"/>
<dbReference type="VEuPathDB" id="PlasmoDB:PmUG01_13045000"/>
<gene>
    <name evidence="6" type="primary">PmUG01_13045000</name>
    <name evidence="6" type="ORF">PMUG01_13045000</name>
</gene>
<organism evidence="6 7">
    <name type="scientific">Plasmodium malariae</name>
    <dbReference type="NCBI Taxonomy" id="5858"/>
    <lineage>
        <taxon>Eukaryota</taxon>
        <taxon>Sar</taxon>
        <taxon>Alveolata</taxon>
        <taxon>Apicomplexa</taxon>
        <taxon>Aconoidasida</taxon>
        <taxon>Haemosporida</taxon>
        <taxon>Plasmodiidae</taxon>
        <taxon>Plasmodium</taxon>
        <taxon>Plasmodium (Plasmodium)</taxon>
    </lineage>
</organism>
<dbReference type="InterPro" id="IPR000754">
    <property type="entry name" value="Ribosomal_uS9"/>
</dbReference>
<reference evidence="6 7" key="1">
    <citation type="submission" date="2016-06" db="EMBL/GenBank/DDBJ databases">
        <authorList>
            <consortium name="Pathogen Informatics"/>
        </authorList>
    </citation>
    <scope>NUCLEOTIDE SEQUENCE [LARGE SCALE GENOMIC DNA]</scope>
</reference>
<dbReference type="GO" id="GO:0003735">
    <property type="term" value="F:structural constituent of ribosome"/>
    <property type="evidence" value="ECO:0007669"/>
    <property type="project" value="InterPro"/>
</dbReference>
<dbReference type="PANTHER" id="PTHR21569">
    <property type="entry name" value="RIBOSOMAL PROTEIN S9"/>
    <property type="match status" value="1"/>
</dbReference>
<feature type="region of interest" description="Disordered" evidence="4">
    <location>
        <begin position="337"/>
        <end position="402"/>
    </location>
</feature>
<dbReference type="AlphaFoldDB" id="A0A1D3TD47"/>
<dbReference type="GO" id="GO:0015935">
    <property type="term" value="C:small ribosomal subunit"/>
    <property type="evidence" value="ECO:0007669"/>
    <property type="project" value="TreeGrafter"/>
</dbReference>
<evidence type="ECO:0000313" key="7">
    <source>
        <dbReference type="Proteomes" id="UP000219813"/>
    </source>
</evidence>
<dbReference type="EMBL" id="LT594634">
    <property type="protein sequence ID" value="SCP02803.1"/>
    <property type="molecule type" value="Genomic_DNA"/>
</dbReference>
<dbReference type="KEGG" id="pmal:PMUG01_13045000"/>
<evidence type="ECO:0000256" key="1">
    <source>
        <dbReference type="ARBA" id="ARBA00005251"/>
    </source>
</evidence>
<dbReference type="Pfam" id="PF00380">
    <property type="entry name" value="Ribosomal_S9"/>
    <property type="match status" value="1"/>
</dbReference>
<dbReference type="GO" id="GO:0006412">
    <property type="term" value="P:translation"/>
    <property type="evidence" value="ECO:0007669"/>
    <property type="project" value="InterPro"/>
</dbReference>
<dbReference type="GO" id="GO:0003723">
    <property type="term" value="F:RNA binding"/>
    <property type="evidence" value="ECO:0007669"/>
    <property type="project" value="TreeGrafter"/>
</dbReference>
<protein>
    <submittedName>
        <fullName evidence="6">30S ribosomal protein S9, putative</fullName>
    </submittedName>
</protein>
<feature type="compositionally biased region" description="Acidic residues" evidence="4">
    <location>
        <begin position="355"/>
        <end position="379"/>
    </location>
</feature>
<dbReference type="InterPro" id="IPR020568">
    <property type="entry name" value="Ribosomal_Su5_D2-typ_SF"/>
</dbReference>
<dbReference type="Proteomes" id="UP000219813">
    <property type="component" value="Chromosome 13"/>
</dbReference>
<name>A0A1D3TD47_PLAMA</name>
<evidence type="ECO:0000256" key="5">
    <source>
        <dbReference type="SAM" id="Phobius"/>
    </source>
</evidence>
<dbReference type="SUPFAM" id="SSF54211">
    <property type="entry name" value="Ribosomal protein S5 domain 2-like"/>
    <property type="match status" value="1"/>
</dbReference>
<dbReference type="PANTHER" id="PTHR21569:SF1">
    <property type="entry name" value="SMALL RIBOSOMAL SUBUNIT PROTEIN US9M"/>
    <property type="match status" value="1"/>
</dbReference>
<keyword evidence="2 6" id="KW-0689">Ribosomal protein</keyword>
<dbReference type="GeneID" id="39871167"/>